<proteinExistence type="predicted"/>
<dbReference type="Proteomes" id="UP001153334">
    <property type="component" value="Unassembled WGS sequence"/>
</dbReference>
<comment type="caution">
    <text evidence="1">The sequence shown here is derived from an EMBL/GenBank/DDBJ whole genome shotgun (WGS) entry which is preliminary data.</text>
</comment>
<keyword evidence="2" id="KW-1185">Reference proteome</keyword>
<reference evidence="1" key="1">
    <citation type="submission" date="2022-11" db="EMBL/GenBank/DDBJ databases">
        <title>Genome Sequence of Nemania bipapillata.</title>
        <authorList>
            <person name="Buettner E."/>
        </authorList>
    </citation>
    <scope>NUCLEOTIDE SEQUENCE</scope>
    <source>
        <strain evidence="1">CP14</strain>
    </source>
</reference>
<name>A0ACC2I1Q9_9PEZI</name>
<evidence type="ECO:0000313" key="1">
    <source>
        <dbReference type="EMBL" id="KAJ8108691.1"/>
    </source>
</evidence>
<gene>
    <name evidence="1" type="ORF">ONZ43_g6349</name>
</gene>
<dbReference type="EMBL" id="JAPESX010002235">
    <property type="protein sequence ID" value="KAJ8108691.1"/>
    <property type="molecule type" value="Genomic_DNA"/>
</dbReference>
<sequence>MAEALLPHVESSLVHVGEFPGGVGAPEPTFLPEDESHGQIRERVADLVMRACVKDYEKAVAADDVFLYQTGMAAITRLQEAIGALRKDGPTVVFGAVFHSTYHLFEEGEGGIRHYGKADESDVDDFEKYLEEGGACAYVFTEFPSNPILADKYGFFLVVDDTVASFANIDLLAVADVLVTSLTKSFSGYADVMAGSLVLNPNKGGYPALKEAVSSRFRNEFFAADASHLLSNHADYLSRCAIHNRNAAALAAYFHSAAEDPASPISRVWYPPYSPGSGNLQAFLRKPTEDFAAPGYGCLLSVELGTVAQAAAFYDALNFFQGPHLGAHLTICMPYNFMVYGKDSPEVHAAYGLKPQQIRISVGLEDQEVLLQRCAEAVRKMADTA</sequence>
<organism evidence="1 2">
    <name type="scientific">Nemania bipapillata</name>
    <dbReference type="NCBI Taxonomy" id="110536"/>
    <lineage>
        <taxon>Eukaryota</taxon>
        <taxon>Fungi</taxon>
        <taxon>Dikarya</taxon>
        <taxon>Ascomycota</taxon>
        <taxon>Pezizomycotina</taxon>
        <taxon>Sordariomycetes</taxon>
        <taxon>Xylariomycetidae</taxon>
        <taxon>Xylariales</taxon>
        <taxon>Xylariaceae</taxon>
        <taxon>Nemania</taxon>
    </lineage>
</organism>
<protein>
    <submittedName>
        <fullName evidence="1">Uncharacterized protein</fullName>
    </submittedName>
</protein>
<accession>A0ACC2I1Q9</accession>
<evidence type="ECO:0000313" key="2">
    <source>
        <dbReference type="Proteomes" id="UP001153334"/>
    </source>
</evidence>